<protein>
    <submittedName>
        <fullName evidence="2">Uncharacterized protein</fullName>
    </submittedName>
</protein>
<accession>A0A1R3IWH4</accession>
<evidence type="ECO:0000313" key="2">
    <source>
        <dbReference type="EMBL" id="OMO86932.1"/>
    </source>
</evidence>
<evidence type="ECO:0000256" key="1">
    <source>
        <dbReference type="SAM" id="MobiDB-lite"/>
    </source>
</evidence>
<dbReference type="AlphaFoldDB" id="A0A1R3IWH4"/>
<feature type="compositionally biased region" description="Polar residues" evidence="1">
    <location>
        <begin position="62"/>
        <end position="77"/>
    </location>
</feature>
<sequence>MGTNNGSTLIPNFLASRKGANTSLAHSGVITFAHSWKNLSCFGDNSGSSSNPSSISVPGGNANWSSTTGSVSMSPTISPLRAANSHQGGA</sequence>
<gene>
    <name evidence="2" type="ORF">CCACVL1_09375</name>
</gene>
<dbReference type="Proteomes" id="UP000188268">
    <property type="component" value="Unassembled WGS sequence"/>
</dbReference>
<dbReference type="EMBL" id="AWWV01009362">
    <property type="protein sequence ID" value="OMO86932.1"/>
    <property type="molecule type" value="Genomic_DNA"/>
</dbReference>
<organism evidence="2 3">
    <name type="scientific">Corchorus capsularis</name>
    <name type="common">Jute</name>
    <dbReference type="NCBI Taxonomy" id="210143"/>
    <lineage>
        <taxon>Eukaryota</taxon>
        <taxon>Viridiplantae</taxon>
        <taxon>Streptophyta</taxon>
        <taxon>Embryophyta</taxon>
        <taxon>Tracheophyta</taxon>
        <taxon>Spermatophyta</taxon>
        <taxon>Magnoliopsida</taxon>
        <taxon>eudicotyledons</taxon>
        <taxon>Gunneridae</taxon>
        <taxon>Pentapetalae</taxon>
        <taxon>rosids</taxon>
        <taxon>malvids</taxon>
        <taxon>Malvales</taxon>
        <taxon>Malvaceae</taxon>
        <taxon>Grewioideae</taxon>
        <taxon>Apeibeae</taxon>
        <taxon>Corchorus</taxon>
    </lineage>
</organism>
<evidence type="ECO:0000313" key="3">
    <source>
        <dbReference type="Proteomes" id="UP000188268"/>
    </source>
</evidence>
<keyword evidence="3" id="KW-1185">Reference proteome</keyword>
<name>A0A1R3IWH4_COCAP</name>
<feature type="compositionally biased region" description="Low complexity" evidence="1">
    <location>
        <begin position="45"/>
        <end position="61"/>
    </location>
</feature>
<comment type="caution">
    <text evidence="2">The sequence shown here is derived from an EMBL/GenBank/DDBJ whole genome shotgun (WGS) entry which is preliminary data.</text>
</comment>
<proteinExistence type="predicted"/>
<feature type="region of interest" description="Disordered" evidence="1">
    <location>
        <begin position="45"/>
        <end position="90"/>
    </location>
</feature>
<dbReference type="Gramene" id="OMO86932">
    <property type="protein sequence ID" value="OMO86932"/>
    <property type="gene ID" value="CCACVL1_09375"/>
</dbReference>
<reference evidence="2 3" key="1">
    <citation type="submission" date="2013-09" db="EMBL/GenBank/DDBJ databases">
        <title>Corchorus capsularis genome sequencing.</title>
        <authorList>
            <person name="Alam M."/>
            <person name="Haque M.S."/>
            <person name="Islam M.S."/>
            <person name="Emdad E.M."/>
            <person name="Islam M.M."/>
            <person name="Ahmed B."/>
            <person name="Halim A."/>
            <person name="Hossen Q.M.M."/>
            <person name="Hossain M.Z."/>
            <person name="Ahmed R."/>
            <person name="Khan M.M."/>
            <person name="Islam R."/>
            <person name="Rashid M.M."/>
            <person name="Khan S.A."/>
            <person name="Rahman M.S."/>
            <person name="Alam M."/>
        </authorList>
    </citation>
    <scope>NUCLEOTIDE SEQUENCE [LARGE SCALE GENOMIC DNA]</scope>
    <source>
        <strain evidence="3">cv. CVL-1</strain>
        <tissue evidence="2">Whole seedling</tissue>
    </source>
</reference>